<name>A0AAD8FL22_BIOPF</name>
<sequence length="65" mass="7073">PDSPLSCTKNNPTLSDRFTITINSLGDISMNIDSLECSYESTYTCQVVLSQAAGVKQADAFLRIK</sequence>
<reference evidence="1" key="1">
    <citation type="journal article" date="2023" name="PLoS Negl. Trop. Dis.">
        <title>A genome sequence for Biomphalaria pfeifferi, the major vector snail for the human-infecting parasite Schistosoma mansoni.</title>
        <authorList>
            <person name="Bu L."/>
            <person name="Lu L."/>
            <person name="Laidemitt M.R."/>
            <person name="Zhang S.M."/>
            <person name="Mutuku M."/>
            <person name="Mkoji G."/>
            <person name="Steinauer M."/>
            <person name="Loker E.S."/>
        </authorList>
    </citation>
    <scope>NUCLEOTIDE SEQUENCE</scope>
    <source>
        <strain evidence="1">KasaAsao</strain>
    </source>
</reference>
<evidence type="ECO:0000313" key="1">
    <source>
        <dbReference type="EMBL" id="KAK0067039.1"/>
    </source>
</evidence>
<dbReference type="Proteomes" id="UP001233172">
    <property type="component" value="Unassembled WGS sequence"/>
</dbReference>
<evidence type="ECO:0000313" key="2">
    <source>
        <dbReference type="Proteomes" id="UP001233172"/>
    </source>
</evidence>
<comment type="caution">
    <text evidence="1">The sequence shown here is derived from an EMBL/GenBank/DDBJ whole genome shotgun (WGS) entry which is preliminary data.</text>
</comment>
<organism evidence="1 2">
    <name type="scientific">Biomphalaria pfeifferi</name>
    <name type="common">Bloodfluke planorb</name>
    <name type="synonym">Freshwater snail</name>
    <dbReference type="NCBI Taxonomy" id="112525"/>
    <lineage>
        <taxon>Eukaryota</taxon>
        <taxon>Metazoa</taxon>
        <taxon>Spiralia</taxon>
        <taxon>Lophotrochozoa</taxon>
        <taxon>Mollusca</taxon>
        <taxon>Gastropoda</taxon>
        <taxon>Heterobranchia</taxon>
        <taxon>Euthyneura</taxon>
        <taxon>Panpulmonata</taxon>
        <taxon>Hygrophila</taxon>
        <taxon>Lymnaeoidea</taxon>
        <taxon>Planorbidae</taxon>
        <taxon>Biomphalaria</taxon>
    </lineage>
</organism>
<reference evidence="1" key="2">
    <citation type="submission" date="2023-04" db="EMBL/GenBank/DDBJ databases">
        <authorList>
            <person name="Bu L."/>
            <person name="Lu L."/>
            <person name="Laidemitt M.R."/>
            <person name="Zhang S.M."/>
            <person name="Mutuku M."/>
            <person name="Mkoji G."/>
            <person name="Steinauer M."/>
            <person name="Loker E.S."/>
        </authorList>
    </citation>
    <scope>NUCLEOTIDE SEQUENCE</scope>
    <source>
        <strain evidence="1">KasaAsao</strain>
        <tissue evidence="1">Whole Snail</tissue>
    </source>
</reference>
<dbReference type="InterPro" id="IPR036179">
    <property type="entry name" value="Ig-like_dom_sf"/>
</dbReference>
<gene>
    <name evidence="1" type="ORF">Bpfe_003774</name>
</gene>
<dbReference type="EMBL" id="JASAOG010000009">
    <property type="protein sequence ID" value="KAK0067039.1"/>
    <property type="molecule type" value="Genomic_DNA"/>
</dbReference>
<feature type="non-terminal residue" evidence="1">
    <location>
        <position position="1"/>
    </location>
</feature>
<proteinExistence type="predicted"/>
<dbReference type="SUPFAM" id="SSF48726">
    <property type="entry name" value="Immunoglobulin"/>
    <property type="match status" value="1"/>
</dbReference>
<keyword evidence="2" id="KW-1185">Reference proteome</keyword>
<protein>
    <submittedName>
        <fullName evidence="1">Cell surface A33 antigen</fullName>
    </submittedName>
</protein>
<feature type="non-terminal residue" evidence="1">
    <location>
        <position position="65"/>
    </location>
</feature>
<accession>A0AAD8FL22</accession>
<dbReference type="AlphaFoldDB" id="A0AAD8FL22"/>